<name>A0AAE3G3L3_9GAMM</name>
<evidence type="ECO:0000313" key="3">
    <source>
        <dbReference type="Proteomes" id="UP001205843"/>
    </source>
</evidence>
<dbReference type="InterPro" id="IPR009061">
    <property type="entry name" value="DNA-bd_dom_put_sf"/>
</dbReference>
<reference evidence="2" key="1">
    <citation type="submission" date="2022-03" db="EMBL/GenBank/DDBJ databases">
        <title>Genomic Encyclopedia of Type Strains, Phase III (KMG-III): the genomes of soil and plant-associated and newly described type strains.</title>
        <authorList>
            <person name="Whitman W."/>
        </authorList>
    </citation>
    <scope>NUCLEOTIDE SEQUENCE</scope>
    <source>
        <strain evidence="2">ANL 6-2</strain>
    </source>
</reference>
<feature type="domain" description="Helix-turn-helix" evidence="1">
    <location>
        <begin position="5"/>
        <end position="56"/>
    </location>
</feature>
<evidence type="ECO:0000259" key="1">
    <source>
        <dbReference type="Pfam" id="PF12728"/>
    </source>
</evidence>
<comment type="caution">
    <text evidence="2">The sequence shown here is derived from an EMBL/GenBank/DDBJ whole genome shotgun (WGS) entry which is preliminary data.</text>
</comment>
<organism evidence="2 3">
    <name type="scientific">Natronocella acetinitrilica</name>
    <dbReference type="NCBI Taxonomy" id="414046"/>
    <lineage>
        <taxon>Bacteria</taxon>
        <taxon>Pseudomonadati</taxon>
        <taxon>Pseudomonadota</taxon>
        <taxon>Gammaproteobacteria</taxon>
        <taxon>Chromatiales</taxon>
        <taxon>Ectothiorhodospiraceae</taxon>
        <taxon>Natronocella</taxon>
    </lineage>
</organism>
<dbReference type="InterPro" id="IPR041657">
    <property type="entry name" value="HTH_17"/>
</dbReference>
<keyword evidence="3" id="KW-1185">Reference proteome</keyword>
<protein>
    <submittedName>
        <fullName evidence="2">Excisionase family DNA binding protein</fullName>
    </submittedName>
</protein>
<dbReference type="EMBL" id="JALJXV010000002">
    <property type="protein sequence ID" value="MCP1674096.1"/>
    <property type="molecule type" value="Genomic_DNA"/>
</dbReference>
<dbReference type="RefSeq" id="WP_253475675.1">
    <property type="nucleotide sequence ID" value="NZ_JALJXV010000002.1"/>
</dbReference>
<gene>
    <name evidence="2" type="ORF">J2T57_001195</name>
</gene>
<dbReference type="Pfam" id="PF12728">
    <property type="entry name" value="HTH_17"/>
    <property type="match status" value="1"/>
</dbReference>
<proteinExistence type="predicted"/>
<accession>A0AAE3G3L3</accession>
<dbReference type="AlphaFoldDB" id="A0AAE3G3L3"/>
<sequence length="65" mass="7428">MGTELLNTRQAAAYLNMSKAFLERDRWAGARIPFLRVGSRAVRYRRTDLDAYLEGRVRHSTSQAG</sequence>
<evidence type="ECO:0000313" key="2">
    <source>
        <dbReference type="EMBL" id="MCP1674096.1"/>
    </source>
</evidence>
<dbReference type="Proteomes" id="UP001205843">
    <property type="component" value="Unassembled WGS sequence"/>
</dbReference>
<dbReference type="SUPFAM" id="SSF46955">
    <property type="entry name" value="Putative DNA-binding domain"/>
    <property type="match status" value="1"/>
</dbReference>